<dbReference type="EMBL" id="BAEE01000051">
    <property type="protein sequence ID" value="GAB10100.1"/>
    <property type="molecule type" value="Genomic_DNA"/>
</dbReference>
<evidence type="ECO:0000313" key="2">
    <source>
        <dbReference type="Proteomes" id="UP000035088"/>
    </source>
</evidence>
<reference evidence="1 2" key="1">
    <citation type="submission" date="2011-11" db="EMBL/GenBank/DDBJ databases">
        <title>Whole genome shotgun sequence of Gordonia araii NBRC 100433.</title>
        <authorList>
            <person name="Yoshida Y."/>
            <person name="Hosoyama A."/>
            <person name="Tsuchikane K."/>
            <person name="Katsumata H."/>
            <person name="Yamazaki S."/>
            <person name="Fujita N."/>
        </authorList>
    </citation>
    <scope>NUCLEOTIDE SEQUENCE [LARGE SCALE GENOMIC DNA]</scope>
    <source>
        <strain evidence="1 2">NBRC 100433</strain>
    </source>
</reference>
<dbReference type="AlphaFoldDB" id="G7H2M5"/>
<protein>
    <submittedName>
        <fullName evidence="1">Uncharacterized protein</fullName>
    </submittedName>
</protein>
<dbReference type="RefSeq" id="WP_007322175.1">
    <property type="nucleotide sequence ID" value="NZ_BAEE01000051.1"/>
</dbReference>
<proteinExistence type="predicted"/>
<sequence length="192" mass="21920">MSGVSVKTLSRGALLAWILATVVYNLPGDQAKLYHLFRRCGLPLPTWKFFAPVPATTDLVLAYRDLTADRDAQTPWKTVDMNRARGRDIFWPPPSRDRKAYSDLTQEMRRAHSEYDNDLTAIRELPVYAVMTRFVRGLPRLSTQADLREFMIVEAHTSIDDPTVVPLFFSDAFELPKAATESELNRTESETR</sequence>
<accession>G7H2M5</accession>
<evidence type="ECO:0000313" key="1">
    <source>
        <dbReference type="EMBL" id="GAB10100.1"/>
    </source>
</evidence>
<organism evidence="1 2">
    <name type="scientific">Gordonia araii NBRC 100433</name>
    <dbReference type="NCBI Taxonomy" id="1073574"/>
    <lineage>
        <taxon>Bacteria</taxon>
        <taxon>Bacillati</taxon>
        <taxon>Actinomycetota</taxon>
        <taxon>Actinomycetes</taxon>
        <taxon>Mycobacteriales</taxon>
        <taxon>Gordoniaceae</taxon>
        <taxon>Gordonia</taxon>
    </lineage>
</organism>
<gene>
    <name evidence="1" type="ORF">GOARA_051_00440</name>
</gene>
<name>G7H2M5_9ACTN</name>
<comment type="caution">
    <text evidence="1">The sequence shown here is derived from an EMBL/GenBank/DDBJ whole genome shotgun (WGS) entry which is preliminary data.</text>
</comment>
<dbReference type="OrthoDB" id="8565707at2"/>
<dbReference type="Proteomes" id="UP000035088">
    <property type="component" value="Unassembled WGS sequence"/>
</dbReference>
<dbReference type="STRING" id="1073574.GOARA_051_00440"/>
<keyword evidence="2" id="KW-1185">Reference proteome</keyword>